<gene>
    <name evidence="2" type="ORF">GTP91_25410</name>
</gene>
<protein>
    <recommendedName>
        <fullName evidence="4">Restriction endonuclease type IV Mrr domain-containing protein</fullName>
    </recommendedName>
</protein>
<dbReference type="AlphaFoldDB" id="A0A845GC71"/>
<evidence type="ECO:0008006" key="4">
    <source>
        <dbReference type="Google" id="ProtNLM"/>
    </source>
</evidence>
<dbReference type="RefSeq" id="WP_161099285.1">
    <property type="nucleotide sequence ID" value="NZ_WWCW01000123.1"/>
</dbReference>
<reference evidence="2 3" key="1">
    <citation type="submission" date="2020-01" db="EMBL/GenBank/DDBJ databases">
        <title>Novel species isolated from a subtropical stream in China.</title>
        <authorList>
            <person name="Lu H."/>
        </authorList>
    </citation>
    <scope>NUCLEOTIDE SEQUENCE [LARGE SCALE GENOMIC DNA]</scope>
    <source>
        <strain evidence="2 3">FT82W</strain>
    </source>
</reference>
<accession>A0A845GC71</accession>
<feature type="region of interest" description="Disordered" evidence="1">
    <location>
        <begin position="221"/>
        <end position="243"/>
    </location>
</feature>
<evidence type="ECO:0000256" key="1">
    <source>
        <dbReference type="SAM" id="MobiDB-lite"/>
    </source>
</evidence>
<comment type="caution">
    <text evidence="2">The sequence shown here is derived from an EMBL/GenBank/DDBJ whole genome shotgun (WGS) entry which is preliminary data.</text>
</comment>
<evidence type="ECO:0000313" key="3">
    <source>
        <dbReference type="Proteomes" id="UP000470302"/>
    </source>
</evidence>
<name>A0A845GC71_9BURK</name>
<dbReference type="EMBL" id="WWCW01000123">
    <property type="protein sequence ID" value="MYM90498.1"/>
    <property type="molecule type" value="Genomic_DNA"/>
</dbReference>
<organism evidence="2 3">
    <name type="scientific">Duganella vulcania</name>
    <dbReference type="NCBI Taxonomy" id="2692166"/>
    <lineage>
        <taxon>Bacteria</taxon>
        <taxon>Pseudomonadati</taxon>
        <taxon>Pseudomonadota</taxon>
        <taxon>Betaproteobacteria</taxon>
        <taxon>Burkholderiales</taxon>
        <taxon>Oxalobacteraceae</taxon>
        <taxon>Telluria group</taxon>
        <taxon>Duganella</taxon>
    </lineage>
</organism>
<proteinExistence type="predicted"/>
<dbReference type="Proteomes" id="UP000470302">
    <property type="component" value="Unassembled WGS sequence"/>
</dbReference>
<sequence length="703" mass="79212">MSSNNRFPQDWSAHLAQDAKVSPVNTAPAFGEALLDFARMDAPTFEQFCWWLLKKDHTLLGCKRLGGPGTEQGGIDLLAASDGAAIGRLRVFECKAWKKFTVGAMTQAVDAFLVSDWAAAADSFTLILAQQDPGAALLGRWEKEKERLKGAGIEGCLWTAHNLTREVQLYPDILTKFFPFHSVETFANLWMERVAFYELVSKSFFDPREKVARWARQLMGDEHSRDDSEPPEGGQSQPQDRPALVAGAGDEDAELPGAKAFIDGVYRTVTQFGNSWHFKGPWFNFSAILPDERFTHASAAITFRRPDMEGVVLTVDHNWLLTRFLFKVGAPLRSRCRDIILGEVPNEPGFFMLDLPHCRLSLQEEGVRDLLEVADRLTAAMRAALQRLELAWSAHNFPFVVRGSKKVALAAIPKALWRALGQFSWEHDVSKGETAWHMFDGNTKVLKPFHQVATEQFDAGYHGVFYVAEIDDLSYSEEVVLLWEPDGLHVEQGCSPRGWWSCEFAAGWLRDALLPEVKRWAYRRHFGTAWSRLFRSRQAREYLRYLDEVFVMRDLRHRPLLEEGRLARSLVDSAGELQSFLYGPSAERYFIRAGEVEALFEAVAVAAQAGRGYVGYARSKLGIYEEMANHAELIAGIRLYVRDGRVVATSGVADGALRALLEMLNDSDEHLGNADRQAIADSLVPFAKLFDEAMFVRRHTKWS</sequence>
<evidence type="ECO:0000313" key="2">
    <source>
        <dbReference type="EMBL" id="MYM90498.1"/>
    </source>
</evidence>